<dbReference type="SUPFAM" id="SSF52540">
    <property type="entry name" value="P-loop containing nucleoside triphosphate hydrolases"/>
    <property type="match status" value="2"/>
</dbReference>
<dbReference type="STRING" id="454136.NIES2119_22325"/>
<dbReference type="GO" id="GO:0005524">
    <property type="term" value="F:ATP binding"/>
    <property type="evidence" value="ECO:0007669"/>
    <property type="project" value="UniProtKB-KW"/>
</dbReference>
<dbReference type="OrthoDB" id="9774462at2"/>
<evidence type="ECO:0000259" key="7">
    <source>
        <dbReference type="PROSITE" id="PS51193"/>
    </source>
</evidence>
<comment type="caution">
    <text evidence="9">The sequence shown here is derived from an EMBL/GenBank/DDBJ whole genome shotgun (WGS) entry which is preliminary data.</text>
</comment>
<keyword evidence="3" id="KW-0067">ATP-binding</keyword>
<dbReference type="GO" id="GO:0003676">
    <property type="term" value="F:nucleic acid binding"/>
    <property type="evidence" value="ECO:0007669"/>
    <property type="project" value="InterPro"/>
</dbReference>
<evidence type="ECO:0000256" key="5">
    <source>
        <dbReference type="SAM" id="MobiDB-lite"/>
    </source>
</evidence>
<feature type="compositionally biased region" description="Low complexity" evidence="5">
    <location>
        <begin position="1573"/>
        <end position="1582"/>
    </location>
</feature>
<feature type="domain" description="Helicase ATP-binding" evidence="6">
    <location>
        <begin position="102"/>
        <end position="348"/>
    </location>
</feature>
<gene>
    <name evidence="9" type="ORF">NIES2119_22325</name>
</gene>
<feature type="coiled-coil region" evidence="4">
    <location>
        <begin position="1316"/>
        <end position="1343"/>
    </location>
</feature>
<dbReference type="PANTHER" id="PTHR47957:SF3">
    <property type="entry name" value="ATP-DEPENDENT HELICASE HRQ1"/>
    <property type="match status" value="1"/>
</dbReference>
<feature type="region of interest" description="Disordered" evidence="5">
    <location>
        <begin position="1559"/>
        <end position="1592"/>
    </location>
</feature>
<name>A0A1U7IB92_9CYAN</name>
<dbReference type="Pfam" id="PF00271">
    <property type="entry name" value="Helicase_C"/>
    <property type="match status" value="1"/>
</dbReference>
<dbReference type="Proteomes" id="UP000185860">
    <property type="component" value="Unassembled WGS sequence"/>
</dbReference>
<feature type="coiled-coil region" evidence="4">
    <location>
        <begin position="1837"/>
        <end position="1874"/>
    </location>
</feature>
<dbReference type="PROSITE" id="PS51194">
    <property type="entry name" value="HELICASE_CTER"/>
    <property type="match status" value="1"/>
</dbReference>
<evidence type="ECO:0000256" key="2">
    <source>
        <dbReference type="ARBA" id="ARBA00022801"/>
    </source>
</evidence>
<dbReference type="GO" id="GO:0036297">
    <property type="term" value="P:interstrand cross-link repair"/>
    <property type="evidence" value="ECO:0007669"/>
    <property type="project" value="TreeGrafter"/>
</dbReference>
<dbReference type="Gene3D" id="3.40.50.300">
    <property type="entry name" value="P-loop containing nucleotide triphosphate hydrolases"/>
    <property type="match status" value="2"/>
</dbReference>
<sequence length="2113" mass="240699">MYISMTQYLDPIAAAEQPREDFIRYLLTAYPLRDPHLRYGLKQQLEQPGIVWQHPYLEGSQPYRPAHSVQELVDRNVLHPDMANLFTPSLRPLYEHQEKAVKAVIEQQQNIVVATGTGSGKTECFLIPMLNLLLREGANLSLVGVRALILYPMNALVNDQVKRLRKLLCRQETTAIRFGFYTSRTETKKEKATESLRAEFQAYESNELRELFTQVEKVSLDLTTREKLIEQAIEKTLKVQAISREEIWEKPPHILVTNYSMLEHMLIRPVERSKIFRVSASTFKMLVVDEAHTYNGSTGSEVSMLLQRLKKAVEIEQPGRIRCIATSASLGDASADTNILKFAEEFFDEQFSQVIRGDRVTATERLGIPYTLPAEFTDEEILGYLSILDLPALNAPLSQWLDRLIGIVPAPQLVAAQSQAGDDIHKLLWFALKQHPHFHRLINILSRRSQPWQKIVQSKELWGINLPINLGGSINDSDAKQALAHLLQLGTLARENPDDLPLLPVRLHLLFRSLEGLYACINPKCSGAVRDPNYSEYPLRYGRLYLNEKITCDDCDSPVLELGSCYQCGQAYAITQVNNLSQLETLPRTNQELRENSRIYTLTSGILESITEEEEVGETEEEKESEKPCTFTISNRDGWIGIPSVTPFSPTDPAEGNFHLAWHRQKDDKGLDGCYLPKCAACGAKPIRARAINLFVAYTDAPLQAMIDSLFALLPEPESNQRNLSKRKLLTFSDGRQDAAFFASDYQRNHSETLYRQMIWEAFHEAKGTDNIASINQVVNKLKDKFLEISIPHPDRDSKLNYRSYVPGDLLEDKELQNRRDCQTRAEARAQELLVREFAIRLARRLSLEAFGLLACHTDFPDESLFERVAERFHISKHEAGIFLTGITDIIRRTGIVSIKGASQYFPEIGGIEGARNAMLDSQGCSLNYLFLEKPKDNVKKYQESPDFLPKLKLSGELSKVQNRLGWYYLKLFGKQLPSREDFTWLFRQLQDSGLLVSAKYGYQLNWNLLNLIETKQDWYQCNCCQQLVHVPRLSKISQPNINVWGCPVRLCEGTLQPYTSEKIEKVANEHYLQHLIKNRLPLPLRSQEHTAQLGVSELEKRENRFRRGQINMLSCSTTLEMGVDIGELQAVVLRNFPPHVSNYQQRAGRAGRRTDGVAITLMYGQRRPHDRFYFEQPEQLIAGSNQIPKLDADNFQIQQRHIRAELLSAFLSNYGIGAEAVTIADFLSLPKLDQGITSDFSPPPTSMVSELQEWLRTDTAYSIAQSWLNRLKSLASVQDVLKKFLDALSAFQQEQLEDWNSLVSPLIILRQDISLETERKKRDGLEKRRNGIEAELEKIANRRLHEELVQASILPIYGFPIDVVRLLTGESNEFKSSQGRHRLERDRRLALGEYAPGQEIVVDDRVYQSVGILRPNDLEKKYYWVCKNCNHFQASTVEEVVEECPVCGWEPTPATAQKMKAYKVPKAFTTDWTATPKVTPYTKPQRQPTSQVFLAKDGDEENREKFLDESGIYSLTVSQSGRFFLANQGVLGNGKGFNKQGFAICQSCGKDLSEMVKKEREANNQTSRSKKSSASSKSSRPSHNHPITGRECSGSYSFTHLGHEFRSDLIKIQFDRLTKPKPLFGEVSHFGDEQTISSVSDNPNQSINGLGFWHSLTYAILAAAAQVIDVPRTELDGLFRPLANGQAEIVIYDNVPGGAGYSRRIAVQFEEVLEKAYWIVASCSCDTSCYDCLRTYSNQPFHNELNRHVVAQFLKPLVEQMKPDPELEKFAPNANRISLSQMAIRLPALCRMASSISTIYLPTLIDSFGLNNGSPLSWFKLLTDAVYSMQRNDMPLEVIVNQLPELNNVLDLAQEQRSHLQVLRKRLQQWIDQGLLHLYQTSIETLPTLCLNTHQHNRIALELHRSLQLNESFEWFQTRSPEGVEIVLNRLQNLRQQARLVPSSELEDPDTLVIFPEPNWGKLSLTELRQKLRMDHILSDSKIKSVVYRDRYLDESGARILADLLQGEWFSANSTFHIYVLEDSKSPLASQRKTQIEAALTGLNVIGIQPQVKVQPQHQRSHFRHGRELVIHRADDRKYKIIFDMGLNFVEVNSDVTYSIKQSTYVVITRAS</sequence>
<keyword evidence="2" id="KW-0378">Hydrolase</keyword>
<dbReference type="InterPro" id="IPR001650">
    <property type="entry name" value="Helicase_C-like"/>
</dbReference>
<keyword evidence="9" id="KW-0347">Helicase</keyword>
<reference evidence="9 10" key="1">
    <citation type="submission" date="2016-11" db="EMBL/GenBank/DDBJ databases">
        <title>Draft Genome Sequences of Nine Cyanobacterial Strains from Diverse Habitats.</title>
        <authorList>
            <person name="Zhu T."/>
            <person name="Hou S."/>
            <person name="Lu X."/>
            <person name="Hess W.R."/>
        </authorList>
    </citation>
    <scope>NUCLEOTIDE SEQUENCE [LARGE SCALE GENOMIC DNA]</scope>
    <source>
        <strain evidence="9 10">IAM M-71</strain>
    </source>
</reference>
<dbReference type="GO" id="GO:0016787">
    <property type="term" value="F:hydrolase activity"/>
    <property type="evidence" value="ECO:0007669"/>
    <property type="project" value="UniProtKB-KW"/>
</dbReference>
<dbReference type="PROSITE" id="PS51193">
    <property type="entry name" value="HELICASE_ATP_BIND_2"/>
    <property type="match status" value="1"/>
</dbReference>
<evidence type="ECO:0000313" key="10">
    <source>
        <dbReference type="Proteomes" id="UP000185860"/>
    </source>
</evidence>
<keyword evidence="1" id="KW-0547">Nucleotide-binding</keyword>
<dbReference type="EMBL" id="MRCE01000026">
    <property type="protein sequence ID" value="OKH33842.1"/>
    <property type="molecule type" value="Genomic_DNA"/>
</dbReference>
<organism evidence="9 10">
    <name type="scientific">[Phormidium ambiguum] IAM M-71</name>
    <dbReference type="NCBI Taxonomy" id="454136"/>
    <lineage>
        <taxon>Bacteria</taxon>
        <taxon>Bacillati</taxon>
        <taxon>Cyanobacteriota</taxon>
        <taxon>Cyanophyceae</taxon>
        <taxon>Oscillatoriophycideae</taxon>
        <taxon>Aerosakkonematales</taxon>
        <taxon>Aerosakkonemataceae</taxon>
        <taxon>Floridanema</taxon>
    </lineage>
</organism>
<evidence type="ECO:0000259" key="6">
    <source>
        <dbReference type="PROSITE" id="PS51192"/>
    </source>
</evidence>
<dbReference type="SMART" id="SM00490">
    <property type="entry name" value="HELICc"/>
    <property type="match status" value="1"/>
</dbReference>
<dbReference type="SMART" id="SM00487">
    <property type="entry name" value="DEXDc"/>
    <property type="match status" value="1"/>
</dbReference>
<dbReference type="InterPro" id="IPR011545">
    <property type="entry name" value="DEAD/DEAH_box_helicase_dom"/>
</dbReference>
<dbReference type="InterPro" id="IPR014001">
    <property type="entry name" value="Helicase_ATP-bd"/>
</dbReference>
<evidence type="ECO:0000313" key="9">
    <source>
        <dbReference type="EMBL" id="OKH33842.1"/>
    </source>
</evidence>
<dbReference type="PROSITE" id="PS51192">
    <property type="entry name" value="HELICASE_ATP_BIND_1"/>
    <property type="match status" value="1"/>
</dbReference>
<evidence type="ECO:0000256" key="4">
    <source>
        <dbReference type="SAM" id="Coils"/>
    </source>
</evidence>
<dbReference type="InterPro" id="IPR027417">
    <property type="entry name" value="P-loop_NTPase"/>
</dbReference>
<protein>
    <submittedName>
        <fullName evidence="9">DEAD/DEAH box helicase</fullName>
    </submittedName>
</protein>
<evidence type="ECO:0000256" key="1">
    <source>
        <dbReference type="ARBA" id="ARBA00022741"/>
    </source>
</evidence>
<dbReference type="Pfam" id="PF00270">
    <property type="entry name" value="DEAD"/>
    <property type="match status" value="2"/>
</dbReference>
<dbReference type="GO" id="GO:0043138">
    <property type="term" value="F:3'-5' DNA helicase activity"/>
    <property type="evidence" value="ECO:0007669"/>
    <property type="project" value="TreeGrafter"/>
</dbReference>
<proteinExistence type="predicted"/>
<evidence type="ECO:0000259" key="8">
    <source>
        <dbReference type="PROSITE" id="PS51194"/>
    </source>
</evidence>
<dbReference type="InterPro" id="IPR018973">
    <property type="entry name" value="MZB"/>
</dbReference>
<feature type="domain" description="Helicase C-terminal" evidence="8">
    <location>
        <begin position="1036"/>
        <end position="1204"/>
    </location>
</feature>
<dbReference type="PANTHER" id="PTHR47957">
    <property type="entry name" value="ATP-DEPENDENT HELICASE HRQ1"/>
    <property type="match status" value="1"/>
</dbReference>
<keyword evidence="4" id="KW-0175">Coiled coil</keyword>
<evidence type="ECO:0000256" key="3">
    <source>
        <dbReference type="ARBA" id="ARBA00022840"/>
    </source>
</evidence>
<feature type="domain" description="Helicase ATP-binding" evidence="7">
    <location>
        <begin position="80"/>
        <end position="355"/>
    </location>
</feature>
<dbReference type="InterPro" id="IPR014013">
    <property type="entry name" value="Helic_SF1/SF2_ATP-bd_DinG/Rad3"/>
</dbReference>
<dbReference type="Pfam" id="PF09369">
    <property type="entry name" value="MZB"/>
    <property type="match status" value="1"/>
</dbReference>
<accession>A0A1U7IB92</accession>
<dbReference type="GO" id="GO:0006289">
    <property type="term" value="P:nucleotide-excision repair"/>
    <property type="evidence" value="ECO:0007669"/>
    <property type="project" value="TreeGrafter"/>
</dbReference>